<proteinExistence type="predicted"/>
<accession>F2NU36</accession>
<dbReference type="KEGG" id="tsu:Tresu_0030"/>
<dbReference type="eggNOG" id="COG3393">
    <property type="taxonomic scope" value="Bacteria"/>
</dbReference>
<organism evidence="2 3">
    <name type="scientific">Treponema succinifaciens (strain ATCC 33096 / DSM 2489 / 6091)</name>
    <dbReference type="NCBI Taxonomy" id="869209"/>
    <lineage>
        <taxon>Bacteria</taxon>
        <taxon>Pseudomonadati</taxon>
        <taxon>Spirochaetota</taxon>
        <taxon>Spirochaetia</taxon>
        <taxon>Spirochaetales</taxon>
        <taxon>Treponemataceae</taxon>
        <taxon>Treponema</taxon>
    </lineage>
</organism>
<protein>
    <submittedName>
        <fullName evidence="2">GCN5-related N-acetyltransferase</fullName>
    </submittedName>
</protein>
<dbReference type="AlphaFoldDB" id="F2NU36"/>
<sequence length="273" mass="31768">MPKIIQAAKNREFFLKAENFLLPHEKICSQLMQMAMQKSKELYIIFETEILGVFNFSEGGILTSFIPRLTKETEKELCNFFSKKRISCIMGEKNEAEKIKKLIFKLKKIQPNDTREMLFMEYTKTKNISAQNLEIAECSLQDAEKLFPLHIYYTQEEVLPEWKKINLALERLKLEKILRTQKVLAVKQKNSFCAKAQTNAISKNFIQIGGVFTKKEFRSKGLASCLVKKLAEEFQTENKKSVLFVNKKNKPAICAYKKAGFSAFAKYEMLYYK</sequence>
<reference evidence="2 3" key="1">
    <citation type="journal article" date="2011" name="Stand. Genomic Sci.">
        <title>Complete genome sequence of Treponema succinifaciens type strain (6091).</title>
        <authorList>
            <person name="Han C."/>
            <person name="Gronow S."/>
            <person name="Teshima H."/>
            <person name="Lapidus A."/>
            <person name="Nolan M."/>
            <person name="Lucas S."/>
            <person name="Hammon N."/>
            <person name="Deshpande S."/>
            <person name="Cheng J.F."/>
            <person name="Zeytun A."/>
            <person name="Tapia R."/>
            <person name="Goodwin L."/>
            <person name="Pitluck S."/>
            <person name="Liolios K."/>
            <person name="Pagani I."/>
            <person name="Ivanova N."/>
            <person name="Mavromatis K."/>
            <person name="Mikhailova N."/>
            <person name="Huntemann M."/>
            <person name="Pati A."/>
            <person name="Chen A."/>
            <person name="Palaniappan K."/>
            <person name="Land M."/>
            <person name="Hauser L."/>
            <person name="Brambilla E.M."/>
            <person name="Rohde M."/>
            <person name="Goker M."/>
            <person name="Woyke T."/>
            <person name="Bristow J."/>
            <person name="Eisen J.A."/>
            <person name="Markowitz V."/>
            <person name="Hugenholtz P."/>
            <person name="Kyrpides N.C."/>
            <person name="Klenk H.P."/>
            <person name="Detter J.C."/>
        </authorList>
    </citation>
    <scope>NUCLEOTIDE SEQUENCE [LARGE SCALE GENOMIC DNA]</scope>
    <source>
        <strain evidence="3">ATCC 33096 / DSM 2489 / 6091</strain>
    </source>
</reference>
<dbReference type="STRING" id="869209.Tresu_0030"/>
<evidence type="ECO:0000313" key="2">
    <source>
        <dbReference type="EMBL" id="AEB13000.1"/>
    </source>
</evidence>
<gene>
    <name evidence="2" type="ordered locus">Tresu_0030</name>
</gene>
<dbReference type="GeneID" id="302999810"/>
<dbReference type="InterPro" id="IPR013653">
    <property type="entry name" value="GCN5-like_dom"/>
</dbReference>
<dbReference type="Proteomes" id="UP000006852">
    <property type="component" value="Chromosome"/>
</dbReference>
<dbReference type="Pfam" id="PF08445">
    <property type="entry name" value="FR47"/>
    <property type="match status" value="1"/>
</dbReference>
<dbReference type="EMBL" id="CP002631">
    <property type="protein sequence ID" value="AEB13000.1"/>
    <property type="molecule type" value="Genomic_DNA"/>
</dbReference>
<dbReference type="GO" id="GO:0016747">
    <property type="term" value="F:acyltransferase activity, transferring groups other than amino-acyl groups"/>
    <property type="evidence" value="ECO:0007669"/>
    <property type="project" value="InterPro"/>
</dbReference>
<reference evidence="3" key="2">
    <citation type="submission" date="2011-04" db="EMBL/GenBank/DDBJ databases">
        <title>The complete genome of chromosome of Treponema succinifaciens DSM 2489.</title>
        <authorList>
            <person name="Lucas S."/>
            <person name="Copeland A."/>
            <person name="Lapidus A."/>
            <person name="Bruce D."/>
            <person name="Goodwin L."/>
            <person name="Pitluck S."/>
            <person name="Peters L."/>
            <person name="Kyrpides N."/>
            <person name="Mavromatis K."/>
            <person name="Ivanova N."/>
            <person name="Ovchinnikova G."/>
            <person name="Teshima H."/>
            <person name="Detter J.C."/>
            <person name="Tapia R."/>
            <person name="Han C."/>
            <person name="Land M."/>
            <person name="Hauser L."/>
            <person name="Markowitz V."/>
            <person name="Cheng J.-F."/>
            <person name="Hugenholtz P."/>
            <person name="Woyke T."/>
            <person name="Wu D."/>
            <person name="Gronow S."/>
            <person name="Wellnitz S."/>
            <person name="Brambilla E."/>
            <person name="Klenk H.-P."/>
            <person name="Eisen J.A."/>
        </authorList>
    </citation>
    <scope>NUCLEOTIDE SEQUENCE [LARGE SCALE GENOMIC DNA]</scope>
    <source>
        <strain evidence="3">ATCC 33096 / DSM 2489 / 6091</strain>
    </source>
</reference>
<feature type="domain" description="N-acetyltransferase" evidence="1">
    <location>
        <begin position="133"/>
        <end position="273"/>
    </location>
</feature>
<evidence type="ECO:0000259" key="1">
    <source>
        <dbReference type="PROSITE" id="PS51186"/>
    </source>
</evidence>
<dbReference type="PROSITE" id="PS51186">
    <property type="entry name" value="GNAT"/>
    <property type="match status" value="1"/>
</dbReference>
<dbReference type="InterPro" id="IPR016181">
    <property type="entry name" value="Acyl_CoA_acyltransferase"/>
</dbReference>
<keyword evidence="3" id="KW-1185">Reference proteome</keyword>
<dbReference type="RefSeq" id="WP_013700311.1">
    <property type="nucleotide sequence ID" value="NC_015385.1"/>
</dbReference>
<evidence type="ECO:0000313" key="3">
    <source>
        <dbReference type="Proteomes" id="UP000006852"/>
    </source>
</evidence>
<dbReference type="Gene3D" id="3.40.630.30">
    <property type="match status" value="1"/>
</dbReference>
<dbReference type="HOGENOM" id="CLU_076898_0_0_12"/>
<name>F2NU36_TRES6</name>
<dbReference type="SUPFAM" id="SSF55729">
    <property type="entry name" value="Acyl-CoA N-acyltransferases (Nat)"/>
    <property type="match status" value="1"/>
</dbReference>
<dbReference type="InterPro" id="IPR000182">
    <property type="entry name" value="GNAT_dom"/>
</dbReference>